<gene>
    <name evidence="4" type="primary">yhgF</name>
    <name evidence="4" type="ORF">NCTC10126_00162</name>
    <name evidence="3" type="ORF">NPA07_01575</name>
</gene>
<dbReference type="OrthoDB" id="9804714at2"/>
<reference evidence="4 5" key="1">
    <citation type="submission" date="2018-12" db="EMBL/GenBank/DDBJ databases">
        <authorList>
            <consortium name="Pathogen Informatics"/>
        </authorList>
    </citation>
    <scope>NUCLEOTIDE SEQUENCE [LARGE SCALE GENOMIC DNA]</scope>
    <source>
        <strain evidence="4 5">NCTC10126</strain>
    </source>
</reference>
<evidence type="ECO:0000313" key="3">
    <source>
        <dbReference type="EMBL" id="UUD35544.1"/>
    </source>
</evidence>
<evidence type="ECO:0000313" key="6">
    <source>
        <dbReference type="Proteomes" id="UP001058569"/>
    </source>
</evidence>
<dbReference type="SUPFAM" id="SSF53098">
    <property type="entry name" value="Ribonuclease H-like"/>
    <property type="match status" value="1"/>
</dbReference>
<dbReference type="Gene3D" id="2.40.50.140">
    <property type="entry name" value="Nucleic acid-binding proteins"/>
    <property type="match status" value="1"/>
</dbReference>
<dbReference type="PROSITE" id="PS50126">
    <property type="entry name" value="S1"/>
    <property type="match status" value="1"/>
</dbReference>
<dbReference type="AlphaFoldDB" id="A0A3P8MF59"/>
<evidence type="ECO:0000256" key="1">
    <source>
        <dbReference type="SAM" id="Coils"/>
    </source>
</evidence>
<dbReference type="InterPro" id="IPR032639">
    <property type="entry name" value="Tex_YqgF"/>
</dbReference>
<proteinExistence type="predicted"/>
<dbReference type="Pfam" id="PF12836">
    <property type="entry name" value="HHH_3"/>
    <property type="match status" value="1"/>
</dbReference>
<dbReference type="Proteomes" id="UP000280036">
    <property type="component" value="Unassembled WGS sequence"/>
</dbReference>
<dbReference type="Gene3D" id="1.10.10.650">
    <property type="entry name" value="RuvA domain 2-like"/>
    <property type="match status" value="1"/>
</dbReference>
<keyword evidence="1" id="KW-0175">Coiled coil</keyword>
<dbReference type="InterPro" id="IPR044146">
    <property type="entry name" value="S1_Tex"/>
</dbReference>
<name>A0A3P8MF59_9BACT</name>
<protein>
    <submittedName>
        <fullName evidence="3">Helix-hairpin-helix domain-containing protein</fullName>
    </submittedName>
    <submittedName>
        <fullName evidence="4">RNA (S1 domain)-binding protein</fullName>
    </submittedName>
</protein>
<dbReference type="InterPro" id="IPR018974">
    <property type="entry name" value="Tex-like_N"/>
</dbReference>
<dbReference type="Pfam" id="PF00575">
    <property type="entry name" value="S1"/>
    <property type="match status" value="1"/>
</dbReference>
<dbReference type="FunFam" id="1.10.10.650:FF:000001">
    <property type="entry name" value="S1 RNA-binding domain 1"/>
    <property type="match status" value="1"/>
</dbReference>
<dbReference type="InterPro" id="IPR012340">
    <property type="entry name" value="NA-bd_OB-fold"/>
</dbReference>
<dbReference type="SMART" id="SM00316">
    <property type="entry name" value="S1"/>
    <property type="match status" value="1"/>
</dbReference>
<sequence length="718" mass="82388">MDLSKKFVAQKLSLNEEQVEAVLKLFDEGATVPFIARYRKNITGGLDEEIIQQIGDMYVYNVELNKRKESIIEILKEKGLLTDEIENKLRQAETKAEVENIYEPFKVGKKTKASEAIALGLEPLAKAIMEASDEKFDPYREAKKYLNDRVATVEFAIEQAQFIISQIMSQDPQNRDYVKEQIYNFGFIVTKIKKNAEDEKEVFKQYYDYKERVKFIPNHRVLAISRGEDKKIISYDMTYNLAKITYDLDNKYFKIKRTGKILNESLKDSLERLILPSIVREIKSDLFARAEKEAIVLFANNLETMLLWPAVKDKVVMAIDPAFVNGCKIAILDPQGKFLKKSIIYPNPPQKFVEKANEIVNRLLSDFKVDVIVIGNGTASRETEEFISNLLKERATRLPNQDISYAIVSEVGASVYSGSKSANEEFPEFSIEERSAVNIGRRYQDPLNELVKIDPKSIGVGQYQHDVNQKDLSKALDFKVDKVVNMVGVDLNSATKEILCYISGLSKTLAQNIVEYREKVKKFKERKELLKVKGLGEKAYEQAVGFLRIHDSKNFYDRTSIHPESYELANKIVNYLNIDLNEIDIKTIEQQDIKKLASDVESNEYDVKLILDSLINPTKDIRDDKDGYILKKDVLKLEDLKTDMILDGSVQNITDFGIFVYIGIKQAALIHISNMKKTKDHYISHPSEVVKTGDNIKIQIIEIDKERERIQGKLIWTE</sequence>
<feature type="coiled-coil region" evidence="1">
    <location>
        <begin position="506"/>
        <end position="533"/>
    </location>
</feature>
<accession>A0A3P8MF59</accession>
<dbReference type="Pfam" id="PF09371">
    <property type="entry name" value="Tex_N"/>
    <property type="match status" value="1"/>
</dbReference>
<dbReference type="SUPFAM" id="SSF50249">
    <property type="entry name" value="Nucleic acid-binding proteins"/>
    <property type="match status" value="1"/>
</dbReference>
<organism evidence="4 5">
    <name type="scientific">Mycoplasmopsis caviae</name>
    <dbReference type="NCBI Taxonomy" id="55603"/>
    <lineage>
        <taxon>Bacteria</taxon>
        <taxon>Bacillati</taxon>
        <taxon>Mycoplasmatota</taxon>
        <taxon>Mycoplasmoidales</taxon>
        <taxon>Metamycoplasmataceae</taxon>
        <taxon>Mycoplasmopsis</taxon>
    </lineage>
</organism>
<dbReference type="InterPro" id="IPR012337">
    <property type="entry name" value="RNaseH-like_sf"/>
</dbReference>
<dbReference type="GO" id="GO:0005737">
    <property type="term" value="C:cytoplasm"/>
    <property type="evidence" value="ECO:0007669"/>
    <property type="project" value="UniProtKB-ARBA"/>
</dbReference>
<dbReference type="InterPro" id="IPR003029">
    <property type="entry name" value="S1_domain"/>
</dbReference>
<dbReference type="InterPro" id="IPR023323">
    <property type="entry name" value="Tex-like_dom_sf"/>
</dbReference>
<dbReference type="InterPro" id="IPR037027">
    <property type="entry name" value="YqgF/RNaseH-like_dom_sf"/>
</dbReference>
<dbReference type="Pfam" id="PF22706">
    <property type="entry name" value="Tex_central_region"/>
    <property type="match status" value="1"/>
</dbReference>
<dbReference type="PANTHER" id="PTHR10724">
    <property type="entry name" value="30S RIBOSOMAL PROTEIN S1"/>
    <property type="match status" value="1"/>
</dbReference>
<dbReference type="Proteomes" id="UP001058569">
    <property type="component" value="Chromosome"/>
</dbReference>
<dbReference type="Pfam" id="PF16921">
    <property type="entry name" value="Tex_YqgF"/>
    <property type="match status" value="1"/>
</dbReference>
<keyword evidence="6" id="KW-1185">Reference proteome</keyword>
<dbReference type="Pfam" id="PF17674">
    <property type="entry name" value="HHH_9"/>
    <property type="match status" value="1"/>
</dbReference>
<dbReference type="InterPro" id="IPR010994">
    <property type="entry name" value="RuvA_2-like"/>
</dbReference>
<dbReference type="InterPro" id="IPR050437">
    <property type="entry name" value="Ribos_protein_bS1-like"/>
</dbReference>
<dbReference type="SMART" id="SM00732">
    <property type="entry name" value="YqgFc"/>
    <property type="match status" value="1"/>
</dbReference>
<dbReference type="GO" id="GO:0003729">
    <property type="term" value="F:mRNA binding"/>
    <property type="evidence" value="ECO:0007669"/>
    <property type="project" value="UniProtKB-ARBA"/>
</dbReference>
<dbReference type="SUPFAM" id="SSF47781">
    <property type="entry name" value="RuvA domain 2-like"/>
    <property type="match status" value="2"/>
</dbReference>
<dbReference type="Gene3D" id="1.10.3500.10">
    <property type="entry name" value="Tex N-terminal region-like"/>
    <property type="match status" value="1"/>
</dbReference>
<evidence type="ECO:0000313" key="4">
    <source>
        <dbReference type="EMBL" id="VDR41683.1"/>
    </source>
</evidence>
<evidence type="ECO:0000313" key="5">
    <source>
        <dbReference type="Proteomes" id="UP000280036"/>
    </source>
</evidence>
<dbReference type="EMBL" id="CP101806">
    <property type="protein sequence ID" value="UUD35544.1"/>
    <property type="molecule type" value="Genomic_DNA"/>
</dbReference>
<dbReference type="InterPro" id="IPR041692">
    <property type="entry name" value="HHH_9"/>
</dbReference>
<dbReference type="FunFam" id="2.40.50.140:FF:000051">
    <property type="entry name" value="RNA-binding transcriptional accessory protein"/>
    <property type="match status" value="1"/>
</dbReference>
<feature type="domain" description="S1 motif" evidence="2">
    <location>
        <begin position="643"/>
        <end position="715"/>
    </location>
</feature>
<evidence type="ECO:0000259" key="2">
    <source>
        <dbReference type="PROSITE" id="PS50126"/>
    </source>
</evidence>
<dbReference type="FunFam" id="3.30.420.140:FF:000001">
    <property type="entry name" value="RNA-binding transcriptional accessory protein"/>
    <property type="match status" value="1"/>
</dbReference>
<dbReference type="SUPFAM" id="SSF158832">
    <property type="entry name" value="Tex N-terminal region-like"/>
    <property type="match status" value="1"/>
</dbReference>
<dbReference type="PANTHER" id="PTHR10724:SF10">
    <property type="entry name" value="S1 RNA-BINDING DOMAIN-CONTAINING PROTEIN 1"/>
    <property type="match status" value="1"/>
</dbReference>
<dbReference type="InterPro" id="IPR023319">
    <property type="entry name" value="Tex-like_HTH_dom_sf"/>
</dbReference>
<reference evidence="3" key="2">
    <citation type="submission" date="2022-07" db="EMBL/GenBank/DDBJ databases">
        <title>Complete genome of Mycoplasma caviae type strain G122.</title>
        <authorList>
            <person name="Spergser J."/>
        </authorList>
    </citation>
    <scope>NUCLEOTIDE SEQUENCE</scope>
    <source>
        <strain evidence="3">G122</strain>
    </source>
</reference>
<dbReference type="InterPro" id="IPR055179">
    <property type="entry name" value="Tex-like_central_region"/>
</dbReference>
<dbReference type="GO" id="GO:0006139">
    <property type="term" value="P:nucleobase-containing compound metabolic process"/>
    <property type="evidence" value="ECO:0007669"/>
    <property type="project" value="InterPro"/>
</dbReference>
<dbReference type="Gene3D" id="3.30.420.140">
    <property type="entry name" value="YqgF/RNase H-like domain"/>
    <property type="match status" value="1"/>
</dbReference>
<dbReference type="RefSeq" id="WP_126117964.1">
    <property type="nucleotide sequence ID" value="NZ_CP101806.1"/>
</dbReference>
<dbReference type="CDD" id="cd05685">
    <property type="entry name" value="S1_Tex"/>
    <property type="match status" value="1"/>
</dbReference>
<dbReference type="EMBL" id="UZVY01000001">
    <property type="protein sequence ID" value="VDR41683.1"/>
    <property type="molecule type" value="Genomic_DNA"/>
</dbReference>
<dbReference type="GO" id="GO:0003735">
    <property type="term" value="F:structural constituent of ribosome"/>
    <property type="evidence" value="ECO:0007669"/>
    <property type="project" value="TreeGrafter"/>
</dbReference>
<dbReference type="InterPro" id="IPR006641">
    <property type="entry name" value="YqgF/RNaseH-like_dom"/>
</dbReference>
<dbReference type="GO" id="GO:0006412">
    <property type="term" value="P:translation"/>
    <property type="evidence" value="ECO:0007669"/>
    <property type="project" value="TreeGrafter"/>
</dbReference>
<dbReference type="Gene3D" id="1.10.150.310">
    <property type="entry name" value="Tex RuvX-like domain-like"/>
    <property type="match status" value="1"/>
</dbReference>